<dbReference type="EMBL" id="PEBM01000022">
    <property type="protein sequence ID" value="PHV58004.1"/>
    <property type="molecule type" value="Genomic_DNA"/>
</dbReference>
<dbReference type="OMA" id="PTYIVED"/>
<reference evidence="5 6" key="1">
    <citation type="submission" date="2017-10" db="EMBL/GenBank/DDBJ databases">
        <title>Whole-genome sequence of three Streptococcus macedonicus strains isolated from Italian cheeses of the Veneto region.</title>
        <authorList>
            <person name="Treu L."/>
            <person name="De Diego-Diaz B."/>
            <person name="Papadimitriou K."/>
            <person name="Tsakalidou E."/>
            <person name="Corich V."/>
            <person name="Giacomini A."/>
        </authorList>
    </citation>
    <scope>NUCLEOTIDE SEQUENCE [LARGE SCALE GENOMIC DNA]</scope>
    <source>
        <strain evidence="3 5">19AS</strain>
        <strain evidence="2 6">27MV</strain>
    </source>
</reference>
<dbReference type="EMBL" id="PEBN01000007">
    <property type="protein sequence ID" value="PHV58739.1"/>
    <property type="molecule type" value="Genomic_DNA"/>
</dbReference>
<proteinExistence type="predicted"/>
<dbReference type="InterPro" id="IPR021512">
    <property type="entry name" value="DUF3173"/>
</dbReference>
<evidence type="ECO:0000313" key="7">
    <source>
        <dbReference type="Proteomes" id="UP001209889"/>
    </source>
</evidence>
<keyword evidence="7" id="KW-1185">Reference proteome</keyword>
<evidence type="ECO:0000313" key="4">
    <source>
        <dbReference type="EMBL" id="WAK62403.1"/>
    </source>
</evidence>
<evidence type="ECO:0000313" key="5">
    <source>
        <dbReference type="Proteomes" id="UP000221763"/>
    </source>
</evidence>
<sequence>MTRTINHKRLMELGFPKHTARNIIHQAKSIAVAKFEETSNSLDNVLELRKSPFDNSRLDLAPTYIVEELLGFELPFDKERNLKNGN</sequence>
<evidence type="ECO:0000313" key="2">
    <source>
        <dbReference type="EMBL" id="PHV58004.1"/>
    </source>
</evidence>
<dbReference type="Pfam" id="PF11372">
    <property type="entry name" value="DUF3173"/>
    <property type="match status" value="1"/>
</dbReference>
<evidence type="ECO:0000313" key="3">
    <source>
        <dbReference type="EMBL" id="PHV58739.1"/>
    </source>
</evidence>
<dbReference type="EMBL" id="CP113440">
    <property type="protein sequence ID" value="WAK62403.1"/>
    <property type="molecule type" value="Genomic_DNA"/>
</dbReference>
<dbReference type="Proteomes" id="UP000221763">
    <property type="component" value="Unassembled WGS sequence"/>
</dbReference>
<organism evidence="2 6">
    <name type="scientific">Streptococcus macedonicus</name>
    <name type="common">Streptococcus gallolyticus macedonicus</name>
    <dbReference type="NCBI Taxonomy" id="59310"/>
    <lineage>
        <taxon>Bacteria</taxon>
        <taxon>Bacillati</taxon>
        <taxon>Bacillota</taxon>
        <taxon>Bacilli</taxon>
        <taxon>Lactobacillales</taxon>
        <taxon>Streptococcaceae</taxon>
        <taxon>Streptococcus</taxon>
    </lineage>
</organism>
<reference evidence="1" key="4">
    <citation type="submission" date="2024-05" db="EMBL/GenBank/DDBJ databases">
        <title>Streptococcus macedonicus and Acinetobacter baumannii: co-inhabitants of the cheese production environment.</title>
        <authorList>
            <person name="Johnson J."/>
            <person name="Curtin C."/>
            <person name="Waite-Cusic J."/>
        </authorList>
    </citation>
    <scope>NUCLEOTIDE SEQUENCE</scope>
    <source>
        <strain evidence="1">E28</strain>
    </source>
</reference>
<dbReference type="Proteomes" id="UP001156410">
    <property type="component" value="Chromosome"/>
</dbReference>
<evidence type="ECO:0000313" key="1">
    <source>
        <dbReference type="EMBL" id="MCW8678673.1"/>
    </source>
</evidence>
<evidence type="ECO:0000313" key="6">
    <source>
        <dbReference type="Proteomes" id="UP000222913"/>
    </source>
</evidence>
<reference evidence="1" key="3">
    <citation type="submission" date="2022-11" db="EMBL/GenBank/DDBJ databases">
        <authorList>
            <person name="Johnson J.D."/>
        </authorList>
    </citation>
    <scope>NUCLEOTIDE SEQUENCE</scope>
    <source>
        <strain evidence="1">E28</strain>
        <strain evidence="4">E37</strain>
    </source>
</reference>
<accession>A0A2G3NWR0</accession>
<gene>
    <name evidence="3" type="ORF">CS009_01380</name>
    <name evidence="2" type="ORF">CS010_03020</name>
    <name evidence="4" type="ORF">OQG81_06540</name>
    <name evidence="1" type="ORF">OQH01_09315</name>
</gene>
<dbReference type="Proteomes" id="UP001209889">
    <property type="component" value="Unassembled WGS sequence"/>
</dbReference>
<dbReference type="EMBL" id="JAPHJC010000044">
    <property type="protein sequence ID" value="MCW8678673.1"/>
    <property type="molecule type" value="Genomic_DNA"/>
</dbReference>
<dbReference type="GeneID" id="93936643"/>
<dbReference type="AlphaFoldDB" id="A0A2G3NWR0"/>
<dbReference type="Proteomes" id="UP000222913">
    <property type="component" value="Unassembled WGS sequence"/>
</dbReference>
<protein>
    <submittedName>
        <fullName evidence="2">DUF3173 domain-containing protein</fullName>
    </submittedName>
    <submittedName>
        <fullName evidence="4">DUF3173 family protein</fullName>
    </submittedName>
</protein>
<name>A0A2G3NWR0_STRMC</name>
<reference evidence="4" key="2">
    <citation type="submission" date="2022-11" db="EMBL/GenBank/DDBJ databases">
        <title>Streptococcus macedonicus and Acinetobacter baumannii: co-inhabitants of the cheese production environment.</title>
        <authorList>
            <person name="Johnson J."/>
        </authorList>
    </citation>
    <scope>NUCLEOTIDE SEQUENCE</scope>
    <source>
        <strain evidence="4">E37</strain>
    </source>
</reference>
<dbReference type="RefSeq" id="WP_014294673.1">
    <property type="nucleotide sequence ID" value="NZ_CP113440.1"/>
</dbReference>